<keyword evidence="1" id="KW-1133">Transmembrane helix</keyword>
<accession>A0AAQ3NVJ8</accession>
<dbReference type="EMBL" id="CP144698">
    <property type="protein sequence ID" value="WVZ17336.1"/>
    <property type="molecule type" value="Genomic_DNA"/>
</dbReference>
<dbReference type="PANTHER" id="PTHR35165:SF1">
    <property type="entry name" value="OS04G0577375 PROTEIN"/>
    <property type="match status" value="1"/>
</dbReference>
<evidence type="ECO:0000313" key="2">
    <source>
        <dbReference type="EMBL" id="WVZ17336.1"/>
    </source>
</evidence>
<name>A0AAQ3NVJ8_VIGMU</name>
<protein>
    <submittedName>
        <fullName evidence="2">Uncharacterized protein</fullName>
    </submittedName>
</protein>
<keyword evidence="3" id="KW-1185">Reference proteome</keyword>
<feature type="transmembrane region" description="Helical" evidence="1">
    <location>
        <begin position="102"/>
        <end position="123"/>
    </location>
</feature>
<evidence type="ECO:0000256" key="1">
    <source>
        <dbReference type="SAM" id="Phobius"/>
    </source>
</evidence>
<feature type="transmembrane region" description="Helical" evidence="1">
    <location>
        <begin position="135"/>
        <end position="156"/>
    </location>
</feature>
<sequence length="184" mass="21254">MHAMRLSFLYYLRYNINLLQKQNDPNNPHNYTSILTSSITFTHHKSTSASSFVLQGKFSLSLFSLLHSLGQECCLRIYCQMGTSKNEEYEKKEKEGIKKSHYIMVFISSLLISITGGSLLGWWLHKYHPTNKQLWMVPFGLILLFTPFIVCLSVIISGPAIHKNDEEDVLNMNQQIHPLTNRLF</sequence>
<dbReference type="Pfam" id="PF16594">
    <property type="entry name" value="ATP-synt_Z"/>
    <property type="match status" value="1"/>
</dbReference>
<keyword evidence="1" id="KW-0472">Membrane</keyword>
<proteinExistence type="predicted"/>
<organism evidence="2 3">
    <name type="scientific">Vigna mungo</name>
    <name type="common">Black gram</name>
    <name type="synonym">Phaseolus mungo</name>
    <dbReference type="NCBI Taxonomy" id="3915"/>
    <lineage>
        <taxon>Eukaryota</taxon>
        <taxon>Viridiplantae</taxon>
        <taxon>Streptophyta</taxon>
        <taxon>Embryophyta</taxon>
        <taxon>Tracheophyta</taxon>
        <taxon>Spermatophyta</taxon>
        <taxon>Magnoliopsida</taxon>
        <taxon>eudicotyledons</taxon>
        <taxon>Gunneridae</taxon>
        <taxon>Pentapetalae</taxon>
        <taxon>rosids</taxon>
        <taxon>fabids</taxon>
        <taxon>Fabales</taxon>
        <taxon>Fabaceae</taxon>
        <taxon>Papilionoideae</taxon>
        <taxon>50 kb inversion clade</taxon>
        <taxon>NPAAA clade</taxon>
        <taxon>indigoferoid/millettioid clade</taxon>
        <taxon>Phaseoleae</taxon>
        <taxon>Vigna</taxon>
    </lineage>
</organism>
<dbReference type="PANTHER" id="PTHR35165">
    <property type="entry name" value="OS08G0113900 PROTEIN"/>
    <property type="match status" value="1"/>
</dbReference>
<keyword evidence="1" id="KW-0812">Transmembrane</keyword>
<gene>
    <name evidence="2" type="ORF">V8G54_010318</name>
</gene>
<dbReference type="AlphaFoldDB" id="A0AAQ3NVJ8"/>
<reference evidence="2 3" key="1">
    <citation type="journal article" date="2023" name="Life. Sci Alliance">
        <title>Evolutionary insights into 3D genome organization and epigenetic landscape of Vigna mungo.</title>
        <authorList>
            <person name="Junaid A."/>
            <person name="Singh B."/>
            <person name="Bhatia S."/>
        </authorList>
    </citation>
    <scope>NUCLEOTIDE SEQUENCE [LARGE SCALE GENOMIC DNA]</scope>
    <source>
        <strain evidence="2">Urdbean</strain>
    </source>
</reference>
<dbReference type="Proteomes" id="UP001374535">
    <property type="component" value="Chromosome 3"/>
</dbReference>
<evidence type="ECO:0000313" key="3">
    <source>
        <dbReference type="Proteomes" id="UP001374535"/>
    </source>
</evidence>
<dbReference type="InterPro" id="IPR032238">
    <property type="entry name" value="ATP-synth_Z"/>
</dbReference>